<evidence type="ECO:0000256" key="17">
    <source>
        <dbReference type="PIRSR" id="PIRSR000099-4"/>
    </source>
</evidence>
<feature type="active site" description="Proton acceptor" evidence="12 14">
    <location>
        <position position="336"/>
    </location>
</feature>
<dbReference type="GO" id="GO:0008270">
    <property type="term" value="F:zinc ion binding"/>
    <property type="evidence" value="ECO:0007669"/>
    <property type="project" value="UniProtKB-UniRule"/>
</dbReference>
<keyword evidence="6 12" id="KW-0479">Metal-binding</keyword>
<feature type="binding site" evidence="12 16">
    <location>
        <position position="336"/>
    </location>
    <ligand>
        <name>substrate</name>
    </ligand>
</feature>
<feature type="binding site" evidence="12 15">
    <location>
        <position position="193"/>
    </location>
    <ligand>
        <name>NAD(+)</name>
        <dbReference type="ChEBI" id="CHEBI:57540"/>
    </ligand>
</feature>
<dbReference type="RefSeq" id="WP_137816608.1">
    <property type="nucleotide sequence ID" value="NZ_BJFL01000051.1"/>
</dbReference>
<evidence type="ECO:0000256" key="2">
    <source>
        <dbReference type="ARBA" id="ARBA00004940"/>
    </source>
</evidence>
<dbReference type="NCBIfam" id="TIGR00069">
    <property type="entry name" value="hisD"/>
    <property type="match status" value="1"/>
</dbReference>
<feature type="binding site" evidence="12 17">
    <location>
        <position position="428"/>
    </location>
    <ligand>
        <name>Zn(2+)</name>
        <dbReference type="ChEBI" id="CHEBI:29105"/>
    </ligand>
</feature>
<dbReference type="GO" id="GO:0005829">
    <property type="term" value="C:cytosol"/>
    <property type="evidence" value="ECO:0007669"/>
    <property type="project" value="TreeGrafter"/>
</dbReference>
<dbReference type="UniPathway" id="UPA00031">
    <property type="reaction ID" value="UER00014"/>
</dbReference>
<feature type="active site" description="Proton acceptor" evidence="12 14">
    <location>
        <position position="335"/>
    </location>
</feature>
<dbReference type="GO" id="GO:0004399">
    <property type="term" value="F:histidinol dehydrogenase activity"/>
    <property type="evidence" value="ECO:0007669"/>
    <property type="project" value="UniProtKB-UniRule"/>
</dbReference>
<dbReference type="HAMAP" id="MF_01024">
    <property type="entry name" value="HisD"/>
    <property type="match status" value="1"/>
</dbReference>
<dbReference type="OrthoDB" id="9805269at2"/>
<comment type="caution">
    <text evidence="19">The sequence shown here is derived from an EMBL/GenBank/DDBJ whole genome shotgun (WGS) entry which is preliminary data.</text>
</comment>
<evidence type="ECO:0000256" key="3">
    <source>
        <dbReference type="ARBA" id="ARBA00010178"/>
    </source>
</evidence>
<keyword evidence="9 12" id="KW-0520">NAD</keyword>
<feature type="binding site" evidence="12 16">
    <location>
        <position position="428"/>
    </location>
    <ligand>
        <name>substrate</name>
    </ligand>
</feature>
<accession>A0A4D4JIG6</accession>
<feature type="binding site" evidence="12 15">
    <location>
        <position position="221"/>
    </location>
    <ligand>
        <name>NAD(+)</name>
        <dbReference type="ChEBI" id="CHEBI:57540"/>
    </ligand>
</feature>
<evidence type="ECO:0000256" key="18">
    <source>
        <dbReference type="RuleBase" id="RU004175"/>
    </source>
</evidence>
<keyword evidence="12" id="KW-0028">Amino-acid biosynthesis</keyword>
<proteinExistence type="inferred from homology"/>
<dbReference type="AlphaFoldDB" id="A0A4D4JIG6"/>
<evidence type="ECO:0000256" key="15">
    <source>
        <dbReference type="PIRSR" id="PIRSR000099-2"/>
    </source>
</evidence>
<feature type="binding site" evidence="12 15">
    <location>
        <position position="129"/>
    </location>
    <ligand>
        <name>NAD(+)</name>
        <dbReference type="ChEBI" id="CHEBI:57540"/>
    </ligand>
</feature>
<dbReference type="Proteomes" id="UP000298860">
    <property type="component" value="Unassembled WGS sequence"/>
</dbReference>
<keyword evidence="10 12" id="KW-0368">Histidine biosynthesis</keyword>
<feature type="binding site" evidence="12 17">
    <location>
        <position position="369"/>
    </location>
    <ligand>
        <name>Zn(2+)</name>
        <dbReference type="ChEBI" id="CHEBI:29105"/>
    </ligand>
</feature>
<evidence type="ECO:0000256" key="5">
    <source>
        <dbReference type="ARBA" id="ARBA00016531"/>
    </source>
</evidence>
<evidence type="ECO:0000256" key="14">
    <source>
        <dbReference type="PIRSR" id="PIRSR000099-1"/>
    </source>
</evidence>
<comment type="catalytic activity">
    <reaction evidence="11 12">
        <text>L-histidinol + 2 NAD(+) + H2O = L-histidine + 2 NADH + 3 H(+)</text>
        <dbReference type="Rhea" id="RHEA:20641"/>
        <dbReference type="ChEBI" id="CHEBI:15377"/>
        <dbReference type="ChEBI" id="CHEBI:15378"/>
        <dbReference type="ChEBI" id="CHEBI:57540"/>
        <dbReference type="ChEBI" id="CHEBI:57595"/>
        <dbReference type="ChEBI" id="CHEBI:57699"/>
        <dbReference type="ChEBI" id="CHEBI:57945"/>
        <dbReference type="EC" id="1.1.1.23"/>
    </reaction>
</comment>
<dbReference type="PRINTS" id="PR00083">
    <property type="entry name" value="HOLDHDRGNASE"/>
</dbReference>
<dbReference type="InterPro" id="IPR016161">
    <property type="entry name" value="Ald_DH/histidinol_DH"/>
</dbReference>
<dbReference type="CDD" id="cd06572">
    <property type="entry name" value="Histidinol_dh"/>
    <property type="match status" value="1"/>
</dbReference>
<evidence type="ECO:0000256" key="6">
    <source>
        <dbReference type="ARBA" id="ARBA00022723"/>
    </source>
</evidence>
<keyword evidence="20" id="KW-1185">Reference proteome</keyword>
<feature type="binding site" evidence="12 16">
    <location>
        <position position="423"/>
    </location>
    <ligand>
        <name>substrate</name>
    </ligand>
</feature>
<comment type="cofactor">
    <cofactor evidence="12 17">
        <name>Zn(2+)</name>
        <dbReference type="ChEBI" id="CHEBI:29105"/>
    </cofactor>
    <text evidence="12 17">Binds 1 zinc ion per subunit.</text>
</comment>
<gene>
    <name evidence="12 19" type="primary">hisD</name>
    <name evidence="19" type="ORF">GTS_53200</name>
</gene>
<dbReference type="InterPro" id="IPR022695">
    <property type="entry name" value="Histidinol_DH_monofunct"/>
</dbReference>
<reference evidence="20" key="1">
    <citation type="submission" date="2019-04" db="EMBL/GenBank/DDBJ databases">
        <title>Draft genome sequence of Pseudonocardiaceae bacterium SL3-2-4.</title>
        <authorList>
            <person name="Ningsih F."/>
            <person name="Yokota A."/>
            <person name="Sakai Y."/>
            <person name="Nanatani K."/>
            <person name="Yabe S."/>
            <person name="Oetari A."/>
            <person name="Sjamsuridzal W."/>
        </authorList>
    </citation>
    <scope>NUCLEOTIDE SEQUENCE [LARGE SCALE GENOMIC DNA]</scope>
    <source>
        <strain evidence="20">SL3-2-4</strain>
    </source>
</reference>
<feature type="binding site" evidence="12 16">
    <location>
        <position position="266"/>
    </location>
    <ligand>
        <name>substrate</name>
    </ligand>
</feature>
<name>A0A4D4JIG6_9PSEU</name>
<keyword evidence="7 12" id="KW-0862">Zinc</keyword>
<evidence type="ECO:0000256" key="12">
    <source>
        <dbReference type="HAMAP-Rule" id="MF_01024"/>
    </source>
</evidence>
<sequence length="438" mass="46318">MLSRTDLRGRVPSAAELRATLPRAEMDVDAVLHLLRPVVEAVRDRGVDAVLEFTERFDRVRPDRVRVPAEELDKALRELDQPVRLALEESISRARRVHADQRRTDVTTQVVDGGTVTERWVPVARVGLYAPGGLAVYPSSVVMNVVPAQAAGVESLVVCSPAQAEFGGRPHPTILAACALLGVDEVWAVGGAQAVALLAYGGTDTDGAELTPVDMVTGPGNIYVTGAKRMLRGLVGIDSEAGPTEIAILADHTADPVHVAADLISQAEHDTLAASVLVTTSEELADAVDAELGRQVAATKHTERIGTALRGKQSGCVLVSDVDDGLKVVDAYAAEHLEIQTENAREVAARVRNAGAIFVGPYAPVSLGDYCAGSNHVLPTGGCARHSSGLSVQTFLRGIHVVDYSAEALREVADQVVALAHAEDLPAHGQAVTARFRR</sequence>
<dbReference type="FunFam" id="3.40.50.1980:FF:000001">
    <property type="entry name" value="Histidinol dehydrogenase"/>
    <property type="match status" value="1"/>
</dbReference>
<dbReference type="Gene3D" id="3.40.50.1980">
    <property type="entry name" value="Nitrogenase molybdenum iron protein domain"/>
    <property type="match status" value="2"/>
</dbReference>
<feature type="binding site" evidence="12 16">
    <location>
        <position position="269"/>
    </location>
    <ligand>
        <name>substrate</name>
    </ligand>
</feature>
<evidence type="ECO:0000256" key="16">
    <source>
        <dbReference type="PIRSR" id="PIRSR000099-3"/>
    </source>
</evidence>
<dbReference type="SUPFAM" id="SSF53720">
    <property type="entry name" value="ALDH-like"/>
    <property type="match status" value="1"/>
</dbReference>
<dbReference type="InterPro" id="IPR001692">
    <property type="entry name" value="Histidinol_DH_CS"/>
</dbReference>
<dbReference type="Gene3D" id="1.20.5.1300">
    <property type="match status" value="1"/>
</dbReference>
<comment type="pathway">
    <text evidence="2 12">Amino-acid biosynthesis; L-histidine biosynthesis; L-histidine from 5-phospho-alpha-D-ribose 1-diphosphate: step 9/9.</text>
</comment>
<feature type="binding site" evidence="12 16">
    <location>
        <position position="369"/>
    </location>
    <ligand>
        <name>substrate</name>
    </ligand>
</feature>
<protein>
    <recommendedName>
        <fullName evidence="5 12">Histidinol dehydrogenase</fullName>
        <shortName evidence="12">HDH</shortName>
        <ecNumber evidence="4 12">1.1.1.23</ecNumber>
    </recommendedName>
</protein>
<evidence type="ECO:0000256" key="9">
    <source>
        <dbReference type="ARBA" id="ARBA00023027"/>
    </source>
</evidence>
<keyword evidence="8 12" id="KW-0560">Oxidoreductase</keyword>
<dbReference type="PANTHER" id="PTHR21256">
    <property type="entry name" value="HISTIDINOL DEHYDROGENASE HDH"/>
    <property type="match status" value="1"/>
</dbReference>
<dbReference type="InterPro" id="IPR012131">
    <property type="entry name" value="Hstdl_DH"/>
</dbReference>
<dbReference type="GO" id="GO:0051287">
    <property type="term" value="F:NAD binding"/>
    <property type="evidence" value="ECO:0007669"/>
    <property type="project" value="InterPro"/>
</dbReference>
<evidence type="ECO:0000256" key="1">
    <source>
        <dbReference type="ARBA" id="ARBA00003850"/>
    </source>
</evidence>
<feature type="binding site" evidence="12 17">
    <location>
        <position position="266"/>
    </location>
    <ligand>
        <name>Zn(2+)</name>
        <dbReference type="ChEBI" id="CHEBI:29105"/>
    </ligand>
</feature>
<evidence type="ECO:0000256" key="7">
    <source>
        <dbReference type="ARBA" id="ARBA00022833"/>
    </source>
</evidence>
<dbReference type="GO" id="GO:0000105">
    <property type="term" value="P:L-histidine biosynthetic process"/>
    <property type="evidence" value="ECO:0007669"/>
    <property type="project" value="UniProtKB-UniRule"/>
</dbReference>
<dbReference type="PANTHER" id="PTHR21256:SF2">
    <property type="entry name" value="HISTIDINE BIOSYNTHESIS TRIFUNCTIONAL PROTEIN"/>
    <property type="match status" value="1"/>
</dbReference>
<evidence type="ECO:0000256" key="4">
    <source>
        <dbReference type="ARBA" id="ARBA00012965"/>
    </source>
</evidence>
<evidence type="ECO:0000313" key="19">
    <source>
        <dbReference type="EMBL" id="GDY33687.1"/>
    </source>
</evidence>
<evidence type="ECO:0000256" key="13">
    <source>
        <dbReference type="PIRNR" id="PIRNR000099"/>
    </source>
</evidence>
<organism evidence="19 20">
    <name type="scientific">Gandjariella thermophila</name>
    <dbReference type="NCBI Taxonomy" id="1931992"/>
    <lineage>
        <taxon>Bacteria</taxon>
        <taxon>Bacillati</taxon>
        <taxon>Actinomycetota</taxon>
        <taxon>Actinomycetes</taxon>
        <taxon>Pseudonocardiales</taxon>
        <taxon>Pseudonocardiaceae</taxon>
        <taxon>Gandjariella</taxon>
    </lineage>
</organism>
<comment type="similarity">
    <text evidence="3 12 13 18">Belongs to the histidinol dehydrogenase family.</text>
</comment>
<dbReference type="Pfam" id="PF00815">
    <property type="entry name" value="Histidinol_dh"/>
    <property type="match status" value="1"/>
</dbReference>
<evidence type="ECO:0000313" key="20">
    <source>
        <dbReference type="Proteomes" id="UP000298860"/>
    </source>
</evidence>
<dbReference type="EMBL" id="BJFL01000051">
    <property type="protein sequence ID" value="GDY33687.1"/>
    <property type="molecule type" value="Genomic_DNA"/>
</dbReference>
<evidence type="ECO:0000256" key="11">
    <source>
        <dbReference type="ARBA" id="ARBA00049489"/>
    </source>
</evidence>
<dbReference type="EC" id="1.1.1.23" evidence="4 12"/>
<feature type="binding site" evidence="12 16">
    <location>
        <position position="244"/>
    </location>
    <ligand>
        <name>substrate</name>
    </ligand>
</feature>
<evidence type="ECO:0000256" key="8">
    <source>
        <dbReference type="ARBA" id="ARBA00023002"/>
    </source>
</evidence>
<dbReference type="PROSITE" id="PS00611">
    <property type="entry name" value="HISOL_DEHYDROGENASE"/>
    <property type="match status" value="1"/>
</dbReference>
<evidence type="ECO:0000256" key="10">
    <source>
        <dbReference type="ARBA" id="ARBA00023102"/>
    </source>
</evidence>
<comment type="function">
    <text evidence="1 12">Catalyzes the sequential NAD-dependent oxidations of L-histidinol to L-histidinaldehyde and then to L-histidine.</text>
</comment>
<dbReference type="PIRSF" id="PIRSF000099">
    <property type="entry name" value="Histidinol_dh"/>
    <property type="match status" value="1"/>
</dbReference>
<feature type="binding site" evidence="12 17">
    <location>
        <position position="269"/>
    </location>
    <ligand>
        <name>Zn(2+)</name>
        <dbReference type="ChEBI" id="CHEBI:29105"/>
    </ligand>
</feature>